<organism evidence="2 3">
    <name type="scientific">Rhizophagus irregularis</name>
    <dbReference type="NCBI Taxonomy" id="588596"/>
    <lineage>
        <taxon>Eukaryota</taxon>
        <taxon>Fungi</taxon>
        <taxon>Fungi incertae sedis</taxon>
        <taxon>Mucoromycota</taxon>
        <taxon>Glomeromycotina</taxon>
        <taxon>Glomeromycetes</taxon>
        <taxon>Glomerales</taxon>
        <taxon>Glomeraceae</taxon>
        <taxon>Rhizophagus</taxon>
    </lineage>
</organism>
<gene>
    <name evidence="2" type="ORF">RhiirA5_384020</name>
</gene>
<accession>A0A2N0NUW4</accession>
<dbReference type="AlphaFoldDB" id="A0A2N0NUW4"/>
<dbReference type="EMBL" id="LLXJ01002695">
    <property type="protein sequence ID" value="PKB98315.1"/>
    <property type="molecule type" value="Genomic_DNA"/>
</dbReference>
<comment type="caution">
    <text evidence="2">The sequence shown here is derived from an EMBL/GenBank/DDBJ whole genome shotgun (WGS) entry which is preliminary data.</text>
</comment>
<proteinExistence type="predicted"/>
<dbReference type="Proteomes" id="UP000232722">
    <property type="component" value="Unassembled WGS sequence"/>
</dbReference>
<reference evidence="2 3" key="1">
    <citation type="submission" date="2016-04" db="EMBL/GenBank/DDBJ databases">
        <title>Genome analyses suggest a sexual origin of heterokaryosis in a supposedly ancient asexual fungus.</title>
        <authorList>
            <person name="Ropars J."/>
            <person name="Sedzielewska K."/>
            <person name="Noel J."/>
            <person name="Charron P."/>
            <person name="Farinelli L."/>
            <person name="Marton T."/>
            <person name="Kruger M."/>
            <person name="Pelin A."/>
            <person name="Brachmann A."/>
            <person name="Corradi N."/>
        </authorList>
    </citation>
    <scope>NUCLEOTIDE SEQUENCE [LARGE SCALE GENOMIC DNA]</scope>
    <source>
        <strain evidence="2 3">A5</strain>
    </source>
</reference>
<protein>
    <submittedName>
        <fullName evidence="2">Uncharacterized protein</fullName>
    </submittedName>
</protein>
<reference evidence="2 3" key="2">
    <citation type="submission" date="2017-09" db="EMBL/GenBank/DDBJ databases">
        <title>Extensive intraspecific genome diversity in a model arbuscular mycorrhizal fungus.</title>
        <authorList>
            <person name="Chen E.C."/>
            <person name="Morin E."/>
            <person name="Beaudet D."/>
            <person name="Noel J."/>
            <person name="Ndikumana S."/>
            <person name="Charron P."/>
            <person name="St-Onge C."/>
            <person name="Giorgi J."/>
            <person name="Grigoriev I.V."/>
            <person name="Roux C."/>
            <person name="Martin F.M."/>
            <person name="Corradi N."/>
        </authorList>
    </citation>
    <scope>NUCLEOTIDE SEQUENCE [LARGE SCALE GENOMIC DNA]</scope>
    <source>
        <strain evidence="2 3">A5</strain>
    </source>
</reference>
<evidence type="ECO:0000313" key="3">
    <source>
        <dbReference type="Proteomes" id="UP000232722"/>
    </source>
</evidence>
<evidence type="ECO:0000256" key="1">
    <source>
        <dbReference type="SAM" id="MobiDB-lite"/>
    </source>
</evidence>
<feature type="compositionally biased region" description="Basic and acidic residues" evidence="1">
    <location>
        <begin position="66"/>
        <end position="83"/>
    </location>
</feature>
<dbReference type="VEuPathDB" id="FungiDB:RhiirFUN_005465"/>
<name>A0A2N0NUW4_9GLOM</name>
<dbReference type="VEuPathDB" id="FungiDB:RhiirA1_401043"/>
<evidence type="ECO:0000313" key="2">
    <source>
        <dbReference type="EMBL" id="PKB98315.1"/>
    </source>
</evidence>
<feature type="region of interest" description="Disordered" evidence="1">
    <location>
        <begin position="64"/>
        <end position="94"/>
    </location>
</feature>
<sequence>MHNNTPINSNCQGNWDEFAFYPQGVHMHLIQNIIHIIHNGNLKLLYALDLRLILPDCCLAFPEPKTSQKKDKQKVHVTDDKQVKNQSTMANPDAKTLVKNSKKASIPEATQILTGYEAVGDEQERIRDIIVYDILYTWDLQKIIAELKF</sequence>